<keyword evidence="9" id="KW-0732">Signal</keyword>
<keyword evidence="6 11" id="KW-0418">Kinase</keyword>
<evidence type="ECO:0000259" key="10">
    <source>
        <dbReference type="PROSITE" id="PS50109"/>
    </source>
</evidence>
<dbReference type="Pfam" id="PF02518">
    <property type="entry name" value="HATPase_c"/>
    <property type="match status" value="1"/>
</dbReference>
<dbReference type="PROSITE" id="PS50109">
    <property type="entry name" value="HIS_KIN"/>
    <property type="match status" value="1"/>
</dbReference>
<dbReference type="InterPro" id="IPR036890">
    <property type="entry name" value="HATPase_C_sf"/>
</dbReference>
<evidence type="ECO:0000256" key="7">
    <source>
        <dbReference type="ARBA" id="ARBA00023012"/>
    </source>
</evidence>
<evidence type="ECO:0000256" key="3">
    <source>
        <dbReference type="ARBA" id="ARBA00012438"/>
    </source>
</evidence>
<dbReference type="InterPro" id="IPR036097">
    <property type="entry name" value="HisK_dim/P_sf"/>
</dbReference>
<organism evidence="11 12">
    <name type="scientific">Anaerovorax odorimutans</name>
    <dbReference type="NCBI Taxonomy" id="109327"/>
    <lineage>
        <taxon>Bacteria</taxon>
        <taxon>Bacillati</taxon>
        <taxon>Bacillota</taxon>
        <taxon>Clostridia</taxon>
        <taxon>Peptostreptococcales</taxon>
        <taxon>Anaerovoracaceae</taxon>
        <taxon>Anaerovorax</taxon>
    </lineage>
</organism>
<feature type="domain" description="Histidine kinase" evidence="10">
    <location>
        <begin position="214"/>
        <end position="424"/>
    </location>
</feature>
<comment type="subcellular location">
    <subcellularLocation>
        <location evidence="2">Membrane</location>
    </subcellularLocation>
</comment>
<dbReference type="SMART" id="SM00388">
    <property type="entry name" value="HisKA"/>
    <property type="match status" value="1"/>
</dbReference>
<feature type="chain" id="PRO_5047371707" description="histidine kinase" evidence="9">
    <location>
        <begin position="22"/>
        <end position="424"/>
    </location>
</feature>
<sequence length="424" mass="49853">MKKYNLLIAASILLYVLAALAAWYGIQNTAQEKDRVYKVEINRIYDRLSDGHLPDERDLRSYKYVRNVRWLSADDMQPQEKHLAFFEEDGKLRIEIRPVFEAGKLKGYLRFEYLEPEFDSHFVLVLTQVCLGLMELFLLIVLLYLKYQLIRPFRQVSELPYEMAQGHLRGIVKEEKNRFFGHFLWGLGQLKDTLEVNRKRRLDLEKEKKKMLLSLSHDIKTPLSTIKLYGKALEENLYEEESQKIRAARQIGQKAEEIERFVEEIMKNSREDILDIQVEPGEFYLSRLMEQVLATYEEKCRIRMVDLEVGSFEDRLLKGDLQRAAEVFENIFENAFKYGDGRRIEISFSEEDYCQLIRIFNTGTPVTDNDFNHIFESFFRGAGSEGIQGSGLGLYICREIMRKMDGEIFARKEAEGMAFVLVFR</sequence>
<dbReference type="InterPro" id="IPR003594">
    <property type="entry name" value="HATPase_dom"/>
</dbReference>
<evidence type="ECO:0000313" key="12">
    <source>
        <dbReference type="Proteomes" id="UP001524502"/>
    </source>
</evidence>
<dbReference type="GO" id="GO:0016301">
    <property type="term" value="F:kinase activity"/>
    <property type="evidence" value="ECO:0007669"/>
    <property type="project" value="UniProtKB-KW"/>
</dbReference>
<reference evidence="11 12" key="1">
    <citation type="submission" date="2022-06" db="EMBL/GenBank/DDBJ databases">
        <title>Isolation of gut microbiota from human fecal samples.</title>
        <authorList>
            <person name="Pamer E.G."/>
            <person name="Barat B."/>
            <person name="Waligurski E."/>
            <person name="Medina S."/>
            <person name="Paddock L."/>
            <person name="Mostad J."/>
        </authorList>
    </citation>
    <scope>NUCLEOTIDE SEQUENCE [LARGE SCALE GENOMIC DNA]</scope>
    <source>
        <strain evidence="11 12">SL.3.17</strain>
    </source>
</reference>
<feature type="signal peptide" evidence="9">
    <location>
        <begin position="1"/>
        <end position="21"/>
    </location>
</feature>
<feature type="transmembrane region" description="Helical" evidence="8">
    <location>
        <begin position="122"/>
        <end position="145"/>
    </location>
</feature>
<keyword evidence="8" id="KW-1133">Transmembrane helix</keyword>
<protein>
    <recommendedName>
        <fullName evidence="3">histidine kinase</fullName>
        <ecNumber evidence="3">2.7.13.3</ecNumber>
    </recommendedName>
</protein>
<keyword evidence="7" id="KW-0902">Two-component regulatory system</keyword>
<dbReference type="CDD" id="cd00082">
    <property type="entry name" value="HisKA"/>
    <property type="match status" value="1"/>
</dbReference>
<dbReference type="CDD" id="cd00075">
    <property type="entry name" value="HATPase"/>
    <property type="match status" value="1"/>
</dbReference>
<evidence type="ECO:0000256" key="8">
    <source>
        <dbReference type="SAM" id="Phobius"/>
    </source>
</evidence>
<dbReference type="Proteomes" id="UP001524502">
    <property type="component" value="Unassembled WGS sequence"/>
</dbReference>
<proteinExistence type="predicted"/>
<evidence type="ECO:0000256" key="4">
    <source>
        <dbReference type="ARBA" id="ARBA00022553"/>
    </source>
</evidence>
<dbReference type="SMART" id="SM00387">
    <property type="entry name" value="HATPase_c"/>
    <property type="match status" value="1"/>
</dbReference>
<dbReference type="InterPro" id="IPR003661">
    <property type="entry name" value="HisK_dim/P_dom"/>
</dbReference>
<dbReference type="Gene3D" id="3.30.565.10">
    <property type="entry name" value="Histidine kinase-like ATPase, C-terminal domain"/>
    <property type="match status" value="1"/>
</dbReference>
<dbReference type="Pfam" id="PF00512">
    <property type="entry name" value="HisKA"/>
    <property type="match status" value="1"/>
</dbReference>
<evidence type="ECO:0000256" key="5">
    <source>
        <dbReference type="ARBA" id="ARBA00022679"/>
    </source>
</evidence>
<dbReference type="EMBL" id="JANFXK010000021">
    <property type="protein sequence ID" value="MCQ4638153.1"/>
    <property type="molecule type" value="Genomic_DNA"/>
</dbReference>
<comment type="catalytic activity">
    <reaction evidence="1">
        <text>ATP + protein L-histidine = ADP + protein N-phospho-L-histidine.</text>
        <dbReference type="EC" id="2.7.13.3"/>
    </reaction>
</comment>
<accession>A0ABT1RSI6</accession>
<dbReference type="Gene3D" id="1.10.287.130">
    <property type="match status" value="1"/>
</dbReference>
<keyword evidence="5" id="KW-0808">Transferase</keyword>
<evidence type="ECO:0000256" key="2">
    <source>
        <dbReference type="ARBA" id="ARBA00004370"/>
    </source>
</evidence>
<name>A0ABT1RSI6_9FIRM</name>
<keyword evidence="8" id="KW-0812">Transmembrane</keyword>
<dbReference type="SUPFAM" id="SSF55874">
    <property type="entry name" value="ATPase domain of HSP90 chaperone/DNA topoisomerase II/histidine kinase"/>
    <property type="match status" value="1"/>
</dbReference>
<dbReference type="SUPFAM" id="SSF47384">
    <property type="entry name" value="Homodimeric domain of signal transducing histidine kinase"/>
    <property type="match status" value="1"/>
</dbReference>
<dbReference type="PANTHER" id="PTHR45453">
    <property type="entry name" value="PHOSPHATE REGULON SENSOR PROTEIN PHOR"/>
    <property type="match status" value="1"/>
</dbReference>
<evidence type="ECO:0000256" key="6">
    <source>
        <dbReference type="ARBA" id="ARBA00022777"/>
    </source>
</evidence>
<dbReference type="PANTHER" id="PTHR45453:SF1">
    <property type="entry name" value="PHOSPHATE REGULON SENSOR PROTEIN PHOR"/>
    <property type="match status" value="1"/>
</dbReference>
<evidence type="ECO:0000256" key="9">
    <source>
        <dbReference type="SAM" id="SignalP"/>
    </source>
</evidence>
<dbReference type="InterPro" id="IPR005467">
    <property type="entry name" value="His_kinase_dom"/>
</dbReference>
<keyword evidence="12" id="KW-1185">Reference proteome</keyword>
<dbReference type="InterPro" id="IPR050351">
    <property type="entry name" value="BphY/WalK/GraS-like"/>
</dbReference>
<evidence type="ECO:0000256" key="1">
    <source>
        <dbReference type="ARBA" id="ARBA00000085"/>
    </source>
</evidence>
<gene>
    <name evidence="11" type="ORF">NE619_15565</name>
</gene>
<keyword evidence="4" id="KW-0597">Phosphoprotein</keyword>
<keyword evidence="8" id="KW-0472">Membrane</keyword>
<comment type="caution">
    <text evidence="11">The sequence shown here is derived from an EMBL/GenBank/DDBJ whole genome shotgun (WGS) entry which is preliminary data.</text>
</comment>
<dbReference type="RefSeq" id="WP_256133346.1">
    <property type="nucleotide sequence ID" value="NZ_JANFXK010000021.1"/>
</dbReference>
<evidence type="ECO:0000313" key="11">
    <source>
        <dbReference type="EMBL" id="MCQ4638153.1"/>
    </source>
</evidence>
<dbReference type="EC" id="2.7.13.3" evidence="3"/>